<proteinExistence type="predicted"/>
<evidence type="ECO:0000256" key="1">
    <source>
        <dbReference type="SAM" id="MobiDB-lite"/>
    </source>
</evidence>
<evidence type="ECO:0000313" key="3">
    <source>
        <dbReference type="Proteomes" id="UP000601435"/>
    </source>
</evidence>
<evidence type="ECO:0000313" key="2">
    <source>
        <dbReference type="EMBL" id="CAE7866129.1"/>
    </source>
</evidence>
<reference evidence="2" key="1">
    <citation type="submission" date="2021-02" db="EMBL/GenBank/DDBJ databases">
        <authorList>
            <person name="Dougan E. K."/>
            <person name="Rhodes N."/>
            <person name="Thang M."/>
            <person name="Chan C."/>
        </authorList>
    </citation>
    <scope>NUCLEOTIDE SEQUENCE</scope>
</reference>
<keyword evidence="3" id="KW-1185">Reference proteome</keyword>
<gene>
    <name evidence="2" type="ORF">SNEC2469_LOCUS27735</name>
</gene>
<feature type="compositionally biased region" description="Basic and acidic residues" evidence="1">
    <location>
        <begin position="15"/>
        <end position="27"/>
    </location>
</feature>
<dbReference type="OrthoDB" id="10670793at2759"/>
<dbReference type="Proteomes" id="UP000601435">
    <property type="component" value="Unassembled WGS sequence"/>
</dbReference>
<name>A0A813AFE5_9DINO</name>
<organism evidence="2 3">
    <name type="scientific">Symbiodinium necroappetens</name>
    <dbReference type="NCBI Taxonomy" id="1628268"/>
    <lineage>
        <taxon>Eukaryota</taxon>
        <taxon>Sar</taxon>
        <taxon>Alveolata</taxon>
        <taxon>Dinophyceae</taxon>
        <taxon>Suessiales</taxon>
        <taxon>Symbiodiniaceae</taxon>
        <taxon>Symbiodinium</taxon>
    </lineage>
</organism>
<comment type="caution">
    <text evidence="2">The sequence shown here is derived from an EMBL/GenBank/DDBJ whole genome shotgun (WGS) entry which is preliminary data.</text>
</comment>
<feature type="non-terminal residue" evidence="2">
    <location>
        <position position="262"/>
    </location>
</feature>
<dbReference type="AlphaFoldDB" id="A0A813AFE5"/>
<accession>A0A813AFE5</accession>
<dbReference type="EMBL" id="CAJNJA010058949">
    <property type="protein sequence ID" value="CAE7866129.1"/>
    <property type="molecule type" value="Genomic_DNA"/>
</dbReference>
<feature type="non-terminal residue" evidence="2">
    <location>
        <position position="1"/>
    </location>
</feature>
<feature type="region of interest" description="Disordered" evidence="1">
    <location>
        <begin position="1"/>
        <end position="65"/>
    </location>
</feature>
<feature type="compositionally biased region" description="Basic residues" evidence="1">
    <location>
        <begin position="35"/>
        <end position="46"/>
    </location>
</feature>
<protein>
    <submittedName>
        <fullName evidence="2">Uncharacterized protein</fullName>
    </submittedName>
</protein>
<sequence>EGGASIGFGALQDVAGDKDSAGDKEAPEQEDSSSKSRKKKKRKSKKAPVQEDGSSDSDEKKKKRKNFDVETAVLGARTMLVQQLSKVHSELLEARGGAEEQLELWNQQHEELTKSVPLSDLLLRRVEAIDAVCGGAATDIPKLHDVLSDPTWVATHTAAEKAFKGQQKQWEDAGTAEPYAGYFANGPLLTCFMSLKHLPSGLTCKKDLEQKVKMMKGSIKSHGELVKRTNAIVQRALKAQKDFTAAQEKKESQAQEQALKQE</sequence>